<reference evidence="7 8" key="1">
    <citation type="submission" date="2018-05" db="EMBL/GenBank/DDBJ databases">
        <title>Genome sequencing and assembly of the regulated plant pathogen Lachnellula willkommii and related sister species for the development of diagnostic species identification markers.</title>
        <authorList>
            <person name="Giroux E."/>
            <person name="Bilodeau G."/>
        </authorList>
    </citation>
    <scope>NUCLEOTIDE SEQUENCE [LARGE SCALE GENOMIC DNA]</scope>
    <source>
        <strain evidence="7 8">CBS 197.66</strain>
    </source>
</reference>
<keyword evidence="3" id="KW-0274">FAD</keyword>
<protein>
    <submittedName>
        <fullName evidence="7">FAD-dependent monooxygenase</fullName>
    </submittedName>
</protein>
<gene>
    <name evidence="7" type="primary">OpS4_7</name>
    <name evidence="7" type="ORF">LSUB1_G000534</name>
</gene>
<keyword evidence="8" id="KW-1185">Reference proteome</keyword>
<keyword evidence="5 7" id="KW-0503">Monooxygenase</keyword>
<evidence type="ECO:0000256" key="3">
    <source>
        <dbReference type="ARBA" id="ARBA00022827"/>
    </source>
</evidence>
<dbReference type="PRINTS" id="PR00420">
    <property type="entry name" value="RNGMNOXGNASE"/>
</dbReference>
<evidence type="ECO:0000256" key="5">
    <source>
        <dbReference type="ARBA" id="ARBA00023033"/>
    </source>
</evidence>
<comment type="similarity">
    <text evidence="1">Belongs to the paxM FAD-dependent monooxygenase family.</text>
</comment>
<dbReference type="GO" id="GO:0071949">
    <property type="term" value="F:FAD binding"/>
    <property type="evidence" value="ECO:0007669"/>
    <property type="project" value="InterPro"/>
</dbReference>
<dbReference type="OrthoDB" id="16820at2759"/>
<comment type="caution">
    <text evidence="7">The sequence shown here is derived from an EMBL/GenBank/DDBJ whole genome shotgun (WGS) entry which is preliminary data.</text>
</comment>
<dbReference type="AlphaFoldDB" id="A0A8H8S1S8"/>
<dbReference type="InterPro" id="IPR036188">
    <property type="entry name" value="FAD/NAD-bd_sf"/>
</dbReference>
<dbReference type="PANTHER" id="PTHR13789">
    <property type="entry name" value="MONOOXYGENASE"/>
    <property type="match status" value="1"/>
</dbReference>
<evidence type="ECO:0000256" key="4">
    <source>
        <dbReference type="ARBA" id="ARBA00023002"/>
    </source>
</evidence>
<dbReference type="InterPro" id="IPR002938">
    <property type="entry name" value="FAD-bd"/>
</dbReference>
<dbReference type="Gene3D" id="3.50.50.60">
    <property type="entry name" value="FAD/NAD(P)-binding domain"/>
    <property type="match status" value="1"/>
</dbReference>
<dbReference type="InterPro" id="IPR050493">
    <property type="entry name" value="FAD-dep_Monooxygenase_BioMet"/>
</dbReference>
<evidence type="ECO:0000259" key="6">
    <source>
        <dbReference type="Pfam" id="PF01494"/>
    </source>
</evidence>
<dbReference type="Pfam" id="PF01494">
    <property type="entry name" value="FAD_binding_3"/>
    <property type="match status" value="1"/>
</dbReference>
<feature type="domain" description="FAD-binding" evidence="6">
    <location>
        <begin position="6"/>
        <end position="190"/>
    </location>
</feature>
<name>A0A8H8S1S8_9HELO</name>
<evidence type="ECO:0000313" key="8">
    <source>
        <dbReference type="Proteomes" id="UP000462212"/>
    </source>
</evidence>
<sequence length="255" mass="27772">MAPQLNIIIVGGGIAGLSTAIALRHSGHTVTVLERHSSPQALGGPIGLTPNATRVLIEYGLREVMEEAHVAVEGEIHFRRWANGEVLDSMRRDELTEAYGFPAWSCSRFKVQEILANVANKRGVKIIFGAQVFGIDLEKPAVFLKHGTEMDADMIVGADGIRSVIRGAVTGNTEFKTSTPYGSYNVDFPRSLLQSDPEVEPLTRGDNFWFGPQIVVAINMPDYGDNLNVAFGTVSDDGREGDWHTHGDLEKLKAS</sequence>
<dbReference type="SUPFAM" id="SSF51905">
    <property type="entry name" value="FAD/NAD(P)-binding domain"/>
    <property type="match status" value="1"/>
</dbReference>
<dbReference type="GO" id="GO:0004497">
    <property type="term" value="F:monooxygenase activity"/>
    <property type="evidence" value="ECO:0007669"/>
    <property type="project" value="UniProtKB-KW"/>
</dbReference>
<evidence type="ECO:0000256" key="1">
    <source>
        <dbReference type="ARBA" id="ARBA00007992"/>
    </source>
</evidence>
<organism evidence="7 8">
    <name type="scientific">Lachnellula subtilissima</name>
    <dbReference type="NCBI Taxonomy" id="602034"/>
    <lineage>
        <taxon>Eukaryota</taxon>
        <taxon>Fungi</taxon>
        <taxon>Dikarya</taxon>
        <taxon>Ascomycota</taxon>
        <taxon>Pezizomycotina</taxon>
        <taxon>Leotiomycetes</taxon>
        <taxon>Helotiales</taxon>
        <taxon>Lachnaceae</taxon>
        <taxon>Lachnellula</taxon>
    </lineage>
</organism>
<dbReference type="Proteomes" id="UP000462212">
    <property type="component" value="Unassembled WGS sequence"/>
</dbReference>
<evidence type="ECO:0000313" key="7">
    <source>
        <dbReference type="EMBL" id="TVY45071.1"/>
    </source>
</evidence>
<keyword evidence="2" id="KW-0285">Flavoprotein</keyword>
<accession>A0A8H8S1S8</accession>
<proteinExistence type="inferred from homology"/>
<keyword evidence="4" id="KW-0560">Oxidoreductase</keyword>
<dbReference type="PANTHER" id="PTHR13789:SF147">
    <property type="entry name" value="PUTATIVE (AFU_ORTHOLOGUE AFUA_2G01950)-RELATED"/>
    <property type="match status" value="1"/>
</dbReference>
<dbReference type="EMBL" id="QGMJ01000021">
    <property type="protein sequence ID" value="TVY45071.1"/>
    <property type="molecule type" value="Genomic_DNA"/>
</dbReference>
<evidence type="ECO:0000256" key="2">
    <source>
        <dbReference type="ARBA" id="ARBA00022630"/>
    </source>
</evidence>